<evidence type="ECO:0000313" key="2">
    <source>
        <dbReference type="EMBL" id="KAF0332735.1"/>
    </source>
</evidence>
<reference evidence="2 3" key="1">
    <citation type="submission" date="2019-12" db="EMBL/GenBank/DDBJ databases">
        <title>A genome sequence resource for the geographically widespread anthracnose pathogen Colletotrichum asianum.</title>
        <authorList>
            <person name="Meng Y."/>
        </authorList>
    </citation>
    <scope>NUCLEOTIDE SEQUENCE [LARGE SCALE GENOMIC DNA]</scope>
    <source>
        <strain evidence="2 3">ICMP 18580</strain>
    </source>
</reference>
<evidence type="ECO:0000256" key="1">
    <source>
        <dbReference type="SAM" id="MobiDB-lite"/>
    </source>
</evidence>
<comment type="caution">
    <text evidence="2">The sequence shown here is derived from an EMBL/GenBank/DDBJ whole genome shotgun (WGS) entry which is preliminary data.</text>
</comment>
<accession>A0A8H3WT87</accession>
<sequence length="80" mass="9527">ARTATKTSRPCRWSQKPRYLRRDALSRGRPRPGPRRESHLPSRHEVRRHPRVMRKDEPAELCLTWPEVRFGYLQSAQGRP</sequence>
<feature type="region of interest" description="Disordered" evidence="1">
    <location>
        <begin position="1"/>
        <end position="49"/>
    </location>
</feature>
<organism evidence="2 3">
    <name type="scientific">Colletotrichum asianum</name>
    <dbReference type="NCBI Taxonomy" id="702518"/>
    <lineage>
        <taxon>Eukaryota</taxon>
        <taxon>Fungi</taxon>
        <taxon>Dikarya</taxon>
        <taxon>Ascomycota</taxon>
        <taxon>Pezizomycotina</taxon>
        <taxon>Sordariomycetes</taxon>
        <taxon>Hypocreomycetidae</taxon>
        <taxon>Glomerellales</taxon>
        <taxon>Glomerellaceae</taxon>
        <taxon>Colletotrichum</taxon>
        <taxon>Colletotrichum gloeosporioides species complex</taxon>
    </lineage>
</organism>
<keyword evidence="3" id="KW-1185">Reference proteome</keyword>
<protein>
    <submittedName>
        <fullName evidence="2">Uncharacterized protein</fullName>
    </submittedName>
</protein>
<proteinExistence type="predicted"/>
<feature type="non-terminal residue" evidence="2">
    <location>
        <position position="80"/>
    </location>
</feature>
<dbReference type="Proteomes" id="UP000434172">
    <property type="component" value="Unassembled WGS sequence"/>
</dbReference>
<name>A0A8H3WT87_9PEZI</name>
<dbReference type="AlphaFoldDB" id="A0A8H3WT87"/>
<evidence type="ECO:0000313" key="3">
    <source>
        <dbReference type="Proteomes" id="UP000434172"/>
    </source>
</evidence>
<gene>
    <name evidence="2" type="ORF">GQ607_000751</name>
</gene>
<dbReference type="EMBL" id="WOWK01000001">
    <property type="protein sequence ID" value="KAF0332735.1"/>
    <property type="molecule type" value="Genomic_DNA"/>
</dbReference>
<feature type="compositionally biased region" description="Basic and acidic residues" evidence="1">
    <location>
        <begin position="34"/>
        <end position="44"/>
    </location>
</feature>